<evidence type="ECO:0000256" key="4">
    <source>
        <dbReference type="ARBA" id="ARBA00022679"/>
    </source>
</evidence>
<keyword evidence="6 10" id="KW-0594">Phospholipid biosynthesis</keyword>
<protein>
    <recommendedName>
        <fullName evidence="8 10">Phosphate acyltransferase</fullName>
        <ecNumber evidence="8 10">2.3.1.274</ecNumber>
    </recommendedName>
    <alternativeName>
        <fullName evidence="10">Acyl-ACP phosphotransacylase</fullName>
    </alternativeName>
    <alternativeName>
        <fullName evidence="10">Acyl-[acyl-carrier-protein]--phosphate acyltransferase</fullName>
    </alternativeName>
    <alternativeName>
        <fullName evidence="10">Phosphate-acyl-ACP acyltransferase</fullName>
    </alternativeName>
</protein>
<dbReference type="GO" id="GO:0043811">
    <property type="term" value="F:phosphate:acyl-[acyl carrier protein] acyltransferase activity"/>
    <property type="evidence" value="ECO:0007669"/>
    <property type="project" value="UniProtKB-UniRule"/>
</dbReference>
<dbReference type="PANTHER" id="PTHR30100:SF1">
    <property type="entry name" value="PHOSPHATE ACYLTRANSFERASE"/>
    <property type="match status" value="1"/>
</dbReference>
<proteinExistence type="inferred from homology"/>
<dbReference type="OrthoDB" id="9806408at2"/>
<name>A0A1M4S5J9_9FIRM</name>
<evidence type="ECO:0000256" key="5">
    <source>
        <dbReference type="ARBA" id="ARBA00023098"/>
    </source>
</evidence>
<gene>
    <name evidence="10" type="primary">plsX</name>
    <name evidence="11" type="ORF">SAMN02746064_00077</name>
</gene>
<comment type="function">
    <text evidence="10">Catalyzes the reversible formation of acyl-phosphate (acyl-PO(4)) from acyl-[acyl-carrier-protein] (acyl-ACP). This enzyme utilizes acyl-ACP as fatty acyl donor, but not acyl-CoA.</text>
</comment>
<keyword evidence="3 10" id="KW-0444">Lipid biosynthesis</keyword>
<evidence type="ECO:0000313" key="11">
    <source>
        <dbReference type="EMBL" id="SHE27450.1"/>
    </source>
</evidence>
<keyword evidence="12" id="KW-1185">Reference proteome</keyword>
<reference evidence="11 12" key="1">
    <citation type="submission" date="2016-11" db="EMBL/GenBank/DDBJ databases">
        <authorList>
            <person name="Jaros S."/>
            <person name="Januszkiewicz K."/>
            <person name="Wedrychowicz H."/>
        </authorList>
    </citation>
    <scope>NUCLEOTIDE SEQUENCE [LARGE SCALE GENOMIC DNA]</scope>
    <source>
        <strain evidence="11 12">DSM 14828</strain>
    </source>
</reference>
<comment type="pathway">
    <text evidence="10">Lipid metabolism; phospholipid metabolism.</text>
</comment>
<accession>A0A1M4S5J9</accession>
<dbReference type="InterPro" id="IPR012281">
    <property type="entry name" value="Phospholipid_synth_PlsX-like"/>
</dbReference>
<dbReference type="Pfam" id="PF02504">
    <property type="entry name" value="FA_synthesis"/>
    <property type="match status" value="1"/>
</dbReference>
<keyword evidence="4 10" id="KW-0808">Transferase</keyword>
<evidence type="ECO:0000256" key="8">
    <source>
        <dbReference type="ARBA" id="ARBA00024069"/>
    </source>
</evidence>
<evidence type="ECO:0000256" key="10">
    <source>
        <dbReference type="HAMAP-Rule" id="MF_00019"/>
    </source>
</evidence>
<dbReference type="AlphaFoldDB" id="A0A1M4S5J9"/>
<dbReference type="HAMAP" id="MF_00019">
    <property type="entry name" value="PlsX"/>
    <property type="match status" value="1"/>
</dbReference>
<evidence type="ECO:0000256" key="7">
    <source>
        <dbReference type="ARBA" id="ARBA00023264"/>
    </source>
</evidence>
<comment type="catalytic activity">
    <reaction evidence="1 10">
        <text>a fatty acyl-[ACP] + phosphate = an acyl phosphate + holo-[ACP]</text>
        <dbReference type="Rhea" id="RHEA:42292"/>
        <dbReference type="Rhea" id="RHEA-COMP:9685"/>
        <dbReference type="Rhea" id="RHEA-COMP:14125"/>
        <dbReference type="ChEBI" id="CHEBI:43474"/>
        <dbReference type="ChEBI" id="CHEBI:59918"/>
        <dbReference type="ChEBI" id="CHEBI:64479"/>
        <dbReference type="ChEBI" id="CHEBI:138651"/>
        <dbReference type="EC" id="2.3.1.274"/>
    </reaction>
</comment>
<comment type="subunit">
    <text evidence="9 10">Homodimer. Probably interacts with PlsY.</text>
</comment>
<dbReference type="PIRSF" id="PIRSF002465">
    <property type="entry name" value="Phsphlp_syn_PlsX"/>
    <property type="match status" value="1"/>
</dbReference>
<dbReference type="NCBIfam" id="TIGR00182">
    <property type="entry name" value="plsX"/>
    <property type="match status" value="1"/>
</dbReference>
<dbReference type="InterPro" id="IPR003664">
    <property type="entry name" value="FA_synthesis"/>
</dbReference>
<organism evidence="11 12">
    <name type="scientific">Alkalibacter saccharofermentans DSM 14828</name>
    <dbReference type="NCBI Taxonomy" id="1120975"/>
    <lineage>
        <taxon>Bacteria</taxon>
        <taxon>Bacillati</taxon>
        <taxon>Bacillota</taxon>
        <taxon>Clostridia</taxon>
        <taxon>Eubacteriales</taxon>
        <taxon>Eubacteriaceae</taxon>
        <taxon>Alkalibacter</taxon>
    </lineage>
</organism>
<keyword evidence="5 10" id="KW-0443">Lipid metabolism</keyword>
<evidence type="ECO:0000256" key="6">
    <source>
        <dbReference type="ARBA" id="ARBA00023209"/>
    </source>
</evidence>
<evidence type="ECO:0000256" key="3">
    <source>
        <dbReference type="ARBA" id="ARBA00022516"/>
    </source>
</evidence>
<dbReference type="GO" id="GO:0006633">
    <property type="term" value="P:fatty acid biosynthetic process"/>
    <property type="evidence" value="ECO:0007669"/>
    <property type="project" value="UniProtKB-UniRule"/>
</dbReference>
<sequence length="331" mass="35897">MNNIYVDGMGGDNAPSEIVKACVDATRDFERKIHILGDEEAIQRELAKYEYDKNLIEIIHTTEIVENEDEPAMVIRRKKDSSMVVGIKKLKEDPRGVFISAGSTGALLAGGTLLLGRIKGIQRPALTIVLPSEKGPTVLLDVGANADCKASYLVQFGMMASVYAQNVLDIKSPKVGLVNIGSEPNKGNELYKETYSLLEQSGLDFIGNVESRDIIGSGADVLVCDGFTGNIILKLTEGLSSFIFASLKSTIMGSMRTKVGGLLLKPALKEFKTKFDYKEYGGAPLLGVRGGVIKAHGSSDARAFYNAIRQGIIFQEKDTLEQISNKLVETK</sequence>
<dbReference type="UniPathway" id="UPA00085"/>
<comment type="similarity">
    <text evidence="10">Belongs to the PlsX family.</text>
</comment>
<dbReference type="STRING" id="1120975.SAMN02746064_00077"/>
<evidence type="ECO:0000256" key="1">
    <source>
        <dbReference type="ARBA" id="ARBA00001232"/>
    </source>
</evidence>
<evidence type="ECO:0000256" key="2">
    <source>
        <dbReference type="ARBA" id="ARBA00022490"/>
    </source>
</evidence>
<keyword evidence="7 10" id="KW-1208">Phospholipid metabolism</keyword>
<dbReference type="PANTHER" id="PTHR30100">
    <property type="entry name" value="FATTY ACID/PHOSPHOLIPID SYNTHESIS PROTEIN PLSX"/>
    <property type="match status" value="1"/>
</dbReference>
<evidence type="ECO:0000256" key="9">
    <source>
        <dbReference type="ARBA" id="ARBA00046608"/>
    </source>
</evidence>
<evidence type="ECO:0000313" key="12">
    <source>
        <dbReference type="Proteomes" id="UP000184251"/>
    </source>
</evidence>
<comment type="subcellular location">
    <subcellularLocation>
        <location evidence="10">Cytoplasm</location>
    </subcellularLocation>
    <text evidence="10">Associated with the membrane possibly through PlsY.</text>
</comment>
<keyword evidence="11" id="KW-0012">Acyltransferase</keyword>
<dbReference type="Proteomes" id="UP000184251">
    <property type="component" value="Unassembled WGS sequence"/>
</dbReference>
<dbReference type="GO" id="GO:0005737">
    <property type="term" value="C:cytoplasm"/>
    <property type="evidence" value="ECO:0007669"/>
    <property type="project" value="UniProtKB-SubCell"/>
</dbReference>
<dbReference type="GO" id="GO:0008654">
    <property type="term" value="P:phospholipid biosynthetic process"/>
    <property type="evidence" value="ECO:0007669"/>
    <property type="project" value="UniProtKB-KW"/>
</dbReference>
<dbReference type="Gene3D" id="3.40.718.10">
    <property type="entry name" value="Isopropylmalate Dehydrogenase"/>
    <property type="match status" value="1"/>
</dbReference>
<keyword evidence="2 10" id="KW-0963">Cytoplasm</keyword>
<dbReference type="EMBL" id="FQTU01000001">
    <property type="protein sequence ID" value="SHE27450.1"/>
    <property type="molecule type" value="Genomic_DNA"/>
</dbReference>
<dbReference type="EC" id="2.3.1.274" evidence="8 10"/>
<dbReference type="SUPFAM" id="SSF53659">
    <property type="entry name" value="Isocitrate/Isopropylmalate dehydrogenase-like"/>
    <property type="match status" value="1"/>
</dbReference>
<dbReference type="RefSeq" id="WP_073269085.1">
    <property type="nucleotide sequence ID" value="NZ_FQTU01000001.1"/>
</dbReference>